<proteinExistence type="predicted"/>
<dbReference type="RefSeq" id="WP_091651260.1">
    <property type="nucleotide sequence ID" value="NZ_FOVW01000003.1"/>
</dbReference>
<evidence type="ECO:0000313" key="2">
    <source>
        <dbReference type="Proteomes" id="UP000199564"/>
    </source>
</evidence>
<keyword evidence="2" id="KW-1185">Reference proteome</keyword>
<gene>
    <name evidence="1" type="ORF">SAMN04488519_103101</name>
</gene>
<protein>
    <submittedName>
        <fullName evidence="1">Uncharacterized protein</fullName>
    </submittedName>
</protein>
<organism evidence="1 2">
    <name type="scientific">Algoriphagus ornithinivorans</name>
    <dbReference type="NCBI Taxonomy" id="226506"/>
    <lineage>
        <taxon>Bacteria</taxon>
        <taxon>Pseudomonadati</taxon>
        <taxon>Bacteroidota</taxon>
        <taxon>Cytophagia</taxon>
        <taxon>Cytophagales</taxon>
        <taxon>Cyclobacteriaceae</taxon>
        <taxon>Algoriphagus</taxon>
    </lineage>
</organism>
<reference evidence="2" key="1">
    <citation type="submission" date="2016-10" db="EMBL/GenBank/DDBJ databases">
        <authorList>
            <person name="Varghese N."/>
            <person name="Submissions S."/>
        </authorList>
    </citation>
    <scope>NUCLEOTIDE SEQUENCE [LARGE SCALE GENOMIC DNA]</scope>
    <source>
        <strain evidence="2">DSM 15282</strain>
    </source>
</reference>
<accession>A0A1I5DPL1</accession>
<dbReference type="STRING" id="226506.SAMN04488519_103101"/>
<dbReference type="Proteomes" id="UP000199564">
    <property type="component" value="Unassembled WGS sequence"/>
</dbReference>
<evidence type="ECO:0000313" key="1">
    <source>
        <dbReference type="EMBL" id="SFO01212.1"/>
    </source>
</evidence>
<name>A0A1I5DPL1_9BACT</name>
<dbReference type="AlphaFoldDB" id="A0A1I5DPL1"/>
<sequence>MKFLSKKHETECKNFEQKPPGFDDLGGGISCTTSLDEEIPLELASPGVEVIEGTLKVNSFDTYEELITGEEKIGFGDFLSFQKQFDEIRKSGENLRISQEGYNEITAWEGSTLLELLDQDGFIILEDYLIYLNFNNRTAVVSTDLNLKDEILSGNISSESIRLFKFEDDVIGLLEINSPSTVEKSYYNARILSSYDPFAYTVIGGCGWDKCDNSTTFGSSAVTGGDIVGFGYNGGTFRYRLDAKHVYQNAAISFRLLSEAKHMRKPEDGSVFWTSQSTSLYFWYDFEYLSKKNGSTLKKKASVKNDYTNDLDTTFYSSSRGLDKFYLRTQFYGEPGGNHGYSPNGTYWQFNLKQISKGY</sequence>
<dbReference type="EMBL" id="FOVW01000003">
    <property type="protein sequence ID" value="SFO01212.1"/>
    <property type="molecule type" value="Genomic_DNA"/>
</dbReference>